<dbReference type="GO" id="GO:0008234">
    <property type="term" value="F:cysteine-type peptidase activity"/>
    <property type="evidence" value="ECO:0007669"/>
    <property type="project" value="UniProtKB-KW"/>
</dbReference>
<dbReference type="GO" id="GO:0006508">
    <property type="term" value="P:proteolysis"/>
    <property type="evidence" value="ECO:0007669"/>
    <property type="project" value="UniProtKB-KW"/>
</dbReference>
<dbReference type="AlphaFoldDB" id="A0A162PHZ9"/>
<dbReference type="SMR" id="A0A162PHZ9"/>
<dbReference type="EMBL" id="LRGB01000512">
    <property type="protein sequence ID" value="KZS18864.1"/>
    <property type="molecule type" value="Genomic_DNA"/>
</dbReference>
<comment type="similarity">
    <text evidence="1">Belongs to the peptidase C48 family.</text>
</comment>
<evidence type="ECO:0000256" key="3">
    <source>
        <dbReference type="ARBA" id="ARBA00022801"/>
    </source>
</evidence>
<protein>
    <submittedName>
        <fullName evidence="6">Sentrin-specific protease 8</fullName>
    </submittedName>
</protein>
<organism evidence="6 7">
    <name type="scientific">Daphnia magna</name>
    <dbReference type="NCBI Taxonomy" id="35525"/>
    <lineage>
        <taxon>Eukaryota</taxon>
        <taxon>Metazoa</taxon>
        <taxon>Ecdysozoa</taxon>
        <taxon>Arthropoda</taxon>
        <taxon>Crustacea</taxon>
        <taxon>Branchiopoda</taxon>
        <taxon>Diplostraca</taxon>
        <taxon>Cladocera</taxon>
        <taxon>Anomopoda</taxon>
        <taxon>Daphniidae</taxon>
        <taxon>Daphnia</taxon>
    </lineage>
</organism>
<dbReference type="Gene3D" id="3.40.395.10">
    <property type="entry name" value="Adenoviral Proteinase, Chain A"/>
    <property type="match status" value="1"/>
</dbReference>
<keyword evidence="7" id="KW-1185">Reference proteome</keyword>
<evidence type="ECO:0000256" key="1">
    <source>
        <dbReference type="ARBA" id="ARBA00005234"/>
    </source>
</evidence>
<dbReference type="InterPro" id="IPR038765">
    <property type="entry name" value="Papain-like_cys_pep_sf"/>
</dbReference>
<dbReference type="InterPro" id="IPR003653">
    <property type="entry name" value="Peptidase_C48_C"/>
</dbReference>
<keyword evidence="3" id="KW-0378">Hydrolase</keyword>
<dbReference type="Pfam" id="PF02902">
    <property type="entry name" value="Peptidase_C48"/>
    <property type="match status" value="1"/>
</dbReference>
<dbReference type="PANTHER" id="PTHR46468">
    <property type="entry name" value="SENTRIN-SPECIFIC PROTEASE 8"/>
    <property type="match status" value="1"/>
</dbReference>
<evidence type="ECO:0000313" key="6">
    <source>
        <dbReference type="EMBL" id="KZS18864.1"/>
    </source>
</evidence>
<reference evidence="6 7" key="1">
    <citation type="submission" date="2016-03" db="EMBL/GenBank/DDBJ databases">
        <title>EvidentialGene: Evidence-directed Construction of Genes on Genomes.</title>
        <authorList>
            <person name="Gilbert D.G."/>
            <person name="Choi J.-H."/>
            <person name="Mockaitis K."/>
            <person name="Colbourne J."/>
            <person name="Pfrender M."/>
        </authorList>
    </citation>
    <scope>NUCLEOTIDE SEQUENCE [LARGE SCALE GENOMIC DNA]</scope>
    <source>
        <strain evidence="6 7">Xinb3</strain>
        <tissue evidence="6">Complete organism</tissue>
    </source>
</reference>
<dbReference type="OrthoDB" id="5065855at2759"/>
<proteinExistence type="inferred from homology"/>
<dbReference type="GO" id="GO:0000338">
    <property type="term" value="P:protein deneddylation"/>
    <property type="evidence" value="ECO:0007669"/>
    <property type="project" value="TreeGrafter"/>
</dbReference>
<dbReference type="SUPFAM" id="SSF54001">
    <property type="entry name" value="Cysteine proteinases"/>
    <property type="match status" value="1"/>
</dbReference>
<feature type="domain" description="Ubiquitin-like protease family profile" evidence="5">
    <location>
        <begin position="13"/>
        <end position="167"/>
    </location>
</feature>
<evidence type="ECO:0000259" key="5">
    <source>
        <dbReference type="PROSITE" id="PS50600"/>
    </source>
</evidence>
<dbReference type="PROSITE" id="PS50600">
    <property type="entry name" value="ULP_PROTEASE"/>
    <property type="match status" value="1"/>
</dbReference>
<gene>
    <name evidence="6" type="ORF">APZ42_015467</name>
</gene>
<evidence type="ECO:0000256" key="4">
    <source>
        <dbReference type="ARBA" id="ARBA00022807"/>
    </source>
</evidence>
<keyword evidence="2 6" id="KW-0645">Protease</keyword>
<name>A0A162PHZ9_9CRUS</name>
<comment type="caution">
    <text evidence="6">The sequence shown here is derived from an EMBL/GenBank/DDBJ whole genome shotgun (WGS) entry which is preliminary data.</text>
</comment>
<evidence type="ECO:0000313" key="7">
    <source>
        <dbReference type="Proteomes" id="UP000076858"/>
    </source>
</evidence>
<sequence length="206" mass="23363">MADDDVLVNYHNSLLRRSDVNLLRNAHWLNDQVIGFWFEYLENSIMDNSVCLVCPEVSQFIKLGSPSDTPIFVDPLNLSLRSLVLFPVNDSMFLDHPGGSHWSLLVYDGLVKKYYHLDSLNGANLGHAKKIANNLHLPYEEVVELKCTQQENSYDCGVFVCSNAENVIRHCFVNKGMLISLSILDSAFMNKQRSHMLQVVLTLSCK</sequence>
<dbReference type="InterPro" id="IPR044613">
    <property type="entry name" value="Nep1/2-like"/>
</dbReference>
<dbReference type="STRING" id="35525.A0A162PHZ9"/>
<dbReference type="Proteomes" id="UP000076858">
    <property type="component" value="Unassembled WGS sequence"/>
</dbReference>
<dbReference type="PANTHER" id="PTHR46468:SF1">
    <property type="entry name" value="SENTRIN-SPECIFIC PROTEASE 8"/>
    <property type="match status" value="1"/>
</dbReference>
<evidence type="ECO:0000256" key="2">
    <source>
        <dbReference type="ARBA" id="ARBA00022670"/>
    </source>
</evidence>
<keyword evidence="4" id="KW-0788">Thiol protease</keyword>
<accession>A0A162PHZ9</accession>
<dbReference type="GO" id="GO:0019784">
    <property type="term" value="F:deNEDDylase activity"/>
    <property type="evidence" value="ECO:0007669"/>
    <property type="project" value="InterPro"/>
</dbReference>